<sequence length="416" mass="43472">MSRLGAVGHKLYTGELSLNFVGRRKLWYLVSAVVLLIAIGAVLVRGLNFSIEFRGGVDFQAPVTSGTAQAAIPGVRSAVADTGVLHSAEPVVTSIGSNQVRVETPPLSTDEIAKARTAIAQHLKVSEGQIDYSSIGPTWGAQITDKAALSLGVFLVLVMGVIWLYFREWRMSVSGLVALLHDVAITIGIYALVGFDVTPATVIGVLTILGYSLYDTVVVFDKVRENTRSISSGSRWTYSEAANLAVNQTLVRSINTSVIALLPVAGILFVGAGLLGAGTLKDLALALFIGIAVGTYSSIFIATPLLCDLKEREPAMRALARRVEQRRAGAAKSAGAGTAAVGASGAIGTATDAEEAEPAATGEAPGTNRTRQSVPATSRAPGRPAGRPQSTSDGSAGRTQPQRKPRSSRRPKGQGR</sequence>
<dbReference type="PRINTS" id="PR01755">
    <property type="entry name" value="SECFTRNLCASE"/>
</dbReference>
<evidence type="ECO:0000256" key="6">
    <source>
        <dbReference type="ARBA" id="ARBA00022989"/>
    </source>
</evidence>
<dbReference type="GO" id="GO:0043952">
    <property type="term" value="P:protein transport by the Sec complex"/>
    <property type="evidence" value="ECO:0007669"/>
    <property type="project" value="UniProtKB-UniRule"/>
</dbReference>
<evidence type="ECO:0000256" key="8">
    <source>
        <dbReference type="ARBA" id="ARBA00023136"/>
    </source>
</evidence>
<keyword evidence="8 9" id="KW-0472">Membrane</keyword>
<feature type="domain" description="Protein export membrane protein SecD/SecF C-terminal" evidence="11">
    <location>
        <begin position="121"/>
        <end position="311"/>
    </location>
</feature>
<keyword evidence="3 9" id="KW-1003">Cell membrane</keyword>
<feature type="transmembrane region" description="Helical" evidence="9">
    <location>
        <begin position="258"/>
        <end position="277"/>
    </location>
</feature>
<dbReference type="GO" id="GO:0006605">
    <property type="term" value="P:protein targeting"/>
    <property type="evidence" value="ECO:0007669"/>
    <property type="project" value="UniProtKB-UniRule"/>
</dbReference>
<evidence type="ECO:0000256" key="5">
    <source>
        <dbReference type="ARBA" id="ARBA00022927"/>
    </source>
</evidence>
<comment type="caution">
    <text evidence="12">The sequence shown here is derived from an EMBL/GenBank/DDBJ whole genome shotgun (WGS) entry which is preliminary data.</text>
</comment>
<keyword evidence="6 9" id="KW-1133">Transmembrane helix</keyword>
<evidence type="ECO:0000259" key="11">
    <source>
        <dbReference type="Pfam" id="PF02355"/>
    </source>
</evidence>
<dbReference type="InterPro" id="IPR048634">
    <property type="entry name" value="SecD_SecF_C"/>
</dbReference>
<protein>
    <recommendedName>
        <fullName evidence="9">Protein-export membrane protein SecF</fullName>
    </recommendedName>
</protein>
<comment type="subunit">
    <text evidence="9">Forms a complex with SecD. Part of the essential Sec protein translocation apparatus which comprises SecA, SecYEG and auxiliary proteins SecDF. Other proteins may also be involved.</text>
</comment>
<evidence type="ECO:0000256" key="1">
    <source>
        <dbReference type="ARBA" id="ARBA00004651"/>
    </source>
</evidence>
<feature type="compositionally biased region" description="Basic residues" evidence="10">
    <location>
        <begin position="401"/>
        <end position="416"/>
    </location>
</feature>
<feature type="compositionally biased region" description="Polar residues" evidence="10">
    <location>
        <begin position="388"/>
        <end position="399"/>
    </location>
</feature>
<evidence type="ECO:0000313" key="12">
    <source>
        <dbReference type="EMBL" id="NYH90589.1"/>
    </source>
</evidence>
<dbReference type="InterPro" id="IPR005665">
    <property type="entry name" value="SecF_bac"/>
</dbReference>
<dbReference type="PANTHER" id="PTHR30081">
    <property type="entry name" value="PROTEIN-EXPORT MEMBRANE PROTEIN SEC"/>
    <property type="match status" value="1"/>
</dbReference>
<evidence type="ECO:0000256" key="7">
    <source>
        <dbReference type="ARBA" id="ARBA00023010"/>
    </source>
</evidence>
<gene>
    <name evidence="9" type="primary">secF</name>
    <name evidence="12" type="ORF">F4554_003227</name>
</gene>
<keyword evidence="4 9" id="KW-0812">Transmembrane</keyword>
<dbReference type="GO" id="GO:0065002">
    <property type="term" value="P:intracellular protein transmembrane transport"/>
    <property type="evidence" value="ECO:0007669"/>
    <property type="project" value="UniProtKB-UniRule"/>
</dbReference>
<feature type="transmembrane region" description="Helical" evidence="9">
    <location>
        <begin position="147"/>
        <end position="166"/>
    </location>
</feature>
<dbReference type="GO" id="GO:0015450">
    <property type="term" value="F:protein-transporting ATPase activity"/>
    <property type="evidence" value="ECO:0007669"/>
    <property type="project" value="InterPro"/>
</dbReference>
<dbReference type="NCBIfam" id="TIGR00966">
    <property type="entry name" value="transloc_SecF"/>
    <property type="match status" value="1"/>
</dbReference>
<dbReference type="InterPro" id="IPR022645">
    <property type="entry name" value="SecD/SecF_bac"/>
</dbReference>
<keyword evidence="13" id="KW-1185">Reference proteome</keyword>
<dbReference type="HAMAP" id="MF_01464_B">
    <property type="entry name" value="SecF_B"/>
    <property type="match status" value="1"/>
</dbReference>
<dbReference type="Proteomes" id="UP000579605">
    <property type="component" value="Unassembled WGS sequence"/>
</dbReference>
<feature type="transmembrane region" description="Helical" evidence="9">
    <location>
        <begin position="173"/>
        <end position="193"/>
    </location>
</feature>
<organism evidence="12 13">
    <name type="scientific">Actinopolymorpha rutila</name>
    <dbReference type="NCBI Taxonomy" id="446787"/>
    <lineage>
        <taxon>Bacteria</taxon>
        <taxon>Bacillati</taxon>
        <taxon>Actinomycetota</taxon>
        <taxon>Actinomycetes</taxon>
        <taxon>Propionibacteriales</taxon>
        <taxon>Actinopolymorphaceae</taxon>
        <taxon>Actinopolymorpha</taxon>
    </lineage>
</organism>
<name>A0A852ZM68_9ACTN</name>
<evidence type="ECO:0000256" key="4">
    <source>
        <dbReference type="ARBA" id="ARBA00022692"/>
    </source>
</evidence>
<keyword evidence="2 9" id="KW-0813">Transport</keyword>
<keyword evidence="7 9" id="KW-0811">Translocation</keyword>
<reference evidence="12 13" key="1">
    <citation type="submission" date="2020-07" db="EMBL/GenBank/DDBJ databases">
        <title>Sequencing the genomes of 1000 actinobacteria strains.</title>
        <authorList>
            <person name="Klenk H.-P."/>
        </authorList>
    </citation>
    <scope>NUCLEOTIDE SEQUENCE [LARGE SCALE GENOMIC DNA]</scope>
    <source>
        <strain evidence="12 13">DSM 18448</strain>
    </source>
</reference>
<dbReference type="Gene3D" id="1.20.1640.10">
    <property type="entry name" value="Multidrug efflux transporter AcrB transmembrane domain"/>
    <property type="match status" value="1"/>
</dbReference>
<evidence type="ECO:0000256" key="3">
    <source>
        <dbReference type="ARBA" id="ARBA00022475"/>
    </source>
</evidence>
<feature type="transmembrane region" description="Helical" evidence="9">
    <location>
        <begin position="199"/>
        <end position="220"/>
    </location>
</feature>
<evidence type="ECO:0000313" key="13">
    <source>
        <dbReference type="Proteomes" id="UP000579605"/>
    </source>
</evidence>
<feature type="transmembrane region" description="Helical" evidence="9">
    <location>
        <begin position="283"/>
        <end position="307"/>
    </location>
</feature>
<feature type="compositionally biased region" description="Low complexity" evidence="10">
    <location>
        <begin position="358"/>
        <end position="367"/>
    </location>
</feature>
<dbReference type="PANTHER" id="PTHR30081:SF8">
    <property type="entry name" value="PROTEIN TRANSLOCASE SUBUNIT SECF"/>
    <property type="match status" value="1"/>
</dbReference>
<accession>A0A852ZM68</accession>
<dbReference type="Pfam" id="PF02355">
    <property type="entry name" value="SecD_SecF_C"/>
    <property type="match status" value="1"/>
</dbReference>
<feature type="region of interest" description="Disordered" evidence="10">
    <location>
        <begin position="350"/>
        <end position="416"/>
    </location>
</feature>
<evidence type="ECO:0000256" key="9">
    <source>
        <dbReference type="HAMAP-Rule" id="MF_01464"/>
    </source>
</evidence>
<dbReference type="InterPro" id="IPR055344">
    <property type="entry name" value="SecD_SecF_C_bact"/>
</dbReference>
<dbReference type="InterPro" id="IPR022813">
    <property type="entry name" value="SecD/SecF_arch_bac"/>
</dbReference>
<dbReference type="RefSeq" id="WP_179788113.1">
    <property type="nucleotide sequence ID" value="NZ_BAAARR010000016.1"/>
</dbReference>
<comment type="function">
    <text evidence="9">Part of the Sec protein translocase complex. Interacts with the SecYEG preprotein conducting channel. SecDF uses the proton motive force (PMF) to complete protein translocation after the ATP-dependent function of SecA.</text>
</comment>
<dbReference type="EMBL" id="JACBZH010000001">
    <property type="protein sequence ID" value="NYH90589.1"/>
    <property type="molecule type" value="Genomic_DNA"/>
</dbReference>
<keyword evidence="5 9" id="KW-0653">Protein transport</keyword>
<dbReference type="AlphaFoldDB" id="A0A852ZM68"/>
<dbReference type="SUPFAM" id="SSF82866">
    <property type="entry name" value="Multidrug efflux transporter AcrB transmembrane domain"/>
    <property type="match status" value="1"/>
</dbReference>
<feature type="transmembrane region" description="Helical" evidence="9">
    <location>
        <begin position="26"/>
        <end position="44"/>
    </location>
</feature>
<comment type="subcellular location">
    <subcellularLocation>
        <location evidence="1 9">Cell membrane</location>
        <topology evidence="1 9">Multi-pass membrane protein</topology>
    </subcellularLocation>
</comment>
<comment type="similarity">
    <text evidence="9">Belongs to the SecD/SecF family. SecF subfamily.</text>
</comment>
<dbReference type="GO" id="GO:0005886">
    <property type="term" value="C:plasma membrane"/>
    <property type="evidence" value="ECO:0007669"/>
    <property type="project" value="UniProtKB-SubCell"/>
</dbReference>
<dbReference type="NCBIfam" id="TIGR00916">
    <property type="entry name" value="2A0604s01"/>
    <property type="match status" value="1"/>
</dbReference>
<evidence type="ECO:0000256" key="2">
    <source>
        <dbReference type="ARBA" id="ARBA00022448"/>
    </source>
</evidence>
<evidence type="ECO:0000256" key="10">
    <source>
        <dbReference type="SAM" id="MobiDB-lite"/>
    </source>
</evidence>
<proteinExistence type="inferred from homology"/>